<dbReference type="RefSeq" id="WP_022588971.1">
    <property type="nucleotide sequence ID" value="NZ_AXDC01000064.1"/>
</dbReference>
<evidence type="ECO:0000313" key="3">
    <source>
        <dbReference type="Proteomes" id="UP000016856"/>
    </source>
</evidence>
<dbReference type="EMBL" id="AXDC01000064">
    <property type="protein sequence ID" value="ERM90725.1"/>
    <property type="molecule type" value="Genomic_DNA"/>
</dbReference>
<evidence type="ECO:0000313" key="2">
    <source>
        <dbReference type="EMBL" id="ERM90725.1"/>
    </source>
</evidence>
<name>U5CCR9_CALSX</name>
<sequence length="70" mass="8139">MSVAAFLNYDYDRNLWKTLFWVPWYFMFLFAFGALTVVWTAPKGLFGSLAGAGKWKSPKRLKMEKPDIRG</sequence>
<reference evidence="2 3" key="1">
    <citation type="journal article" date="2013" name="Genome Announc.">
        <title>Draft Genome Sequence of an Anaerobic and Extremophilic Bacterium, Caldanaerobacter yonseiensis, Isolated from a Geothermal Hot Stream.</title>
        <authorList>
            <person name="Lee S.J."/>
            <person name="Lee Y.J."/>
            <person name="Park G.S."/>
            <person name="Kim B.C."/>
            <person name="Lee S.J."/>
            <person name="Shin J.H."/>
            <person name="Lee D.W."/>
        </authorList>
    </citation>
    <scope>NUCLEOTIDE SEQUENCE [LARGE SCALE GENOMIC DNA]</scope>
    <source>
        <strain evidence="2 3">KB-1</strain>
    </source>
</reference>
<dbReference type="PATRIC" id="fig|1388761.3.peg.2863"/>
<dbReference type="Proteomes" id="UP000016856">
    <property type="component" value="Unassembled WGS sequence"/>
</dbReference>
<proteinExistence type="predicted"/>
<keyword evidence="1" id="KW-0472">Membrane</keyword>
<dbReference type="AlphaFoldDB" id="U5CCR9"/>
<evidence type="ECO:0000256" key="1">
    <source>
        <dbReference type="SAM" id="Phobius"/>
    </source>
</evidence>
<comment type="caution">
    <text evidence="2">The sequence shown here is derived from an EMBL/GenBank/DDBJ whole genome shotgun (WGS) entry which is preliminary data.</text>
</comment>
<keyword evidence="1" id="KW-1133">Transmembrane helix</keyword>
<keyword evidence="1" id="KW-0812">Transmembrane</keyword>
<gene>
    <name evidence="2" type="ORF">O163_14405</name>
</gene>
<feature type="transmembrane region" description="Helical" evidence="1">
    <location>
        <begin position="20"/>
        <end position="41"/>
    </location>
</feature>
<accession>U5CCR9</accession>
<protein>
    <submittedName>
        <fullName evidence="2">Uncharacterized protein</fullName>
    </submittedName>
</protein>
<organism evidence="2 3">
    <name type="scientific">Caldanaerobacter subterraneus subsp. yonseiensis KB-1</name>
    <dbReference type="NCBI Taxonomy" id="1388761"/>
    <lineage>
        <taxon>Bacteria</taxon>
        <taxon>Bacillati</taxon>
        <taxon>Bacillota</taxon>
        <taxon>Clostridia</taxon>
        <taxon>Thermoanaerobacterales</taxon>
        <taxon>Thermoanaerobacteraceae</taxon>
        <taxon>Caldanaerobacter</taxon>
    </lineage>
</organism>